<evidence type="ECO:0000256" key="1">
    <source>
        <dbReference type="ARBA" id="ARBA00006484"/>
    </source>
</evidence>
<dbReference type="PRINTS" id="PR00080">
    <property type="entry name" value="SDRFAMILY"/>
</dbReference>
<dbReference type="SUPFAM" id="SSF51735">
    <property type="entry name" value="NAD(P)-binding Rossmann-fold domains"/>
    <property type="match status" value="1"/>
</dbReference>
<accession>A0AAE9WF75</accession>
<dbReference type="InterPro" id="IPR036291">
    <property type="entry name" value="NAD(P)-bd_dom_sf"/>
</dbReference>
<dbReference type="Proteomes" id="UP001212411">
    <property type="component" value="Chromosome 3"/>
</dbReference>
<dbReference type="PROSITE" id="PS00061">
    <property type="entry name" value="ADH_SHORT"/>
    <property type="match status" value="1"/>
</dbReference>
<dbReference type="InterPro" id="IPR002347">
    <property type="entry name" value="SDR_fam"/>
</dbReference>
<dbReference type="FunFam" id="3.40.50.720:FF:000374">
    <property type="entry name" value="3-oxoacyl-(Acyl-carrier-protein) reductase"/>
    <property type="match status" value="1"/>
</dbReference>
<sequence length="257" mass="27318">MSNNSLPLENKVAIVTGASRGIGATIAEELASLGAKVAITFTSESSKGATEKLVKKIKGFNAPADAIEIQADLRDVKSPKHIIDVTRIAFGHTIHILVNNAGYSLSPKPVGSCTVEDYNKIFDLNVRAIFLMGEAVASHLPSKGGRIINIGSTAGRTGMPQIPLYSASKAALEGFTRCWAAELGPKGHTVNQVNPGAVETDMMRGFGGAEEFAKITPYEHRLAHPEEIANVVGFLVQENGRWITGQVVCASGGMRMY</sequence>
<proteinExistence type="inferred from homology"/>
<dbReference type="InterPro" id="IPR020904">
    <property type="entry name" value="Sc_DH/Rdtase_CS"/>
</dbReference>
<dbReference type="GO" id="GO:0016491">
    <property type="term" value="F:oxidoreductase activity"/>
    <property type="evidence" value="ECO:0007669"/>
    <property type="project" value="UniProtKB-KW"/>
</dbReference>
<dbReference type="Pfam" id="PF13561">
    <property type="entry name" value="adh_short_C2"/>
    <property type="match status" value="1"/>
</dbReference>
<keyword evidence="3" id="KW-0560">Oxidoreductase</keyword>
<dbReference type="PANTHER" id="PTHR43639:SF1">
    <property type="entry name" value="SHORT-CHAIN DEHYDROGENASE_REDUCTASE FAMILY PROTEIN"/>
    <property type="match status" value="1"/>
</dbReference>
<evidence type="ECO:0000313" key="4">
    <source>
        <dbReference type="EMBL" id="WBW75105.1"/>
    </source>
</evidence>
<gene>
    <name evidence="4" type="ORF">SOMG_04086</name>
</gene>
<evidence type="ECO:0000256" key="3">
    <source>
        <dbReference type="ARBA" id="ARBA00023002"/>
    </source>
</evidence>
<dbReference type="EMBL" id="CP115613">
    <property type="protein sequence ID" value="WBW75105.1"/>
    <property type="molecule type" value="Genomic_DNA"/>
</dbReference>
<dbReference type="PRINTS" id="PR00081">
    <property type="entry name" value="GDHRDH"/>
</dbReference>
<protein>
    <submittedName>
        <fullName evidence="4">3-ketoacyl-acyl carrier protein reductase</fullName>
    </submittedName>
</protein>
<dbReference type="AlphaFoldDB" id="A0AAE9WF75"/>
<dbReference type="PANTHER" id="PTHR43639">
    <property type="entry name" value="OXIDOREDUCTASE, SHORT-CHAIN DEHYDROGENASE/REDUCTASE FAMILY (AFU_ORTHOLOGUE AFUA_5G02870)"/>
    <property type="match status" value="1"/>
</dbReference>
<keyword evidence="2" id="KW-0521">NADP</keyword>
<dbReference type="KEGG" id="som:SOMG_04086"/>
<name>A0AAE9WF75_9SCHI</name>
<evidence type="ECO:0000313" key="5">
    <source>
        <dbReference type="Proteomes" id="UP001212411"/>
    </source>
</evidence>
<evidence type="ECO:0000256" key="2">
    <source>
        <dbReference type="ARBA" id="ARBA00022857"/>
    </source>
</evidence>
<organism evidence="4 5">
    <name type="scientific">Schizosaccharomyces osmophilus</name>
    <dbReference type="NCBI Taxonomy" id="2545709"/>
    <lineage>
        <taxon>Eukaryota</taxon>
        <taxon>Fungi</taxon>
        <taxon>Dikarya</taxon>
        <taxon>Ascomycota</taxon>
        <taxon>Taphrinomycotina</taxon>
        <taxon>Schizosaccharomycetes</taxon>
        <taxon>Schizosaccharomycetales</taxon>
        <taxon>Schizosaccharomycetaceae</taxon>
        <taxon>Schizosaccharomyces</taxon>
    </lineage>
</organism>
<dbReference type="Gene3D" id="3.40.50.720">
    <property type="entry name" value="NAD(P)-binding Rossmann-like Domain"/>
    <property type="match status" value="1"/>
</dbReference>
<reference evidence="4 5" key="1">
    <citation type="journal article" date="2023" name="G3 (Bethesda)">
        <title>A high-quality reference genome for the fission yeast Schizosaccharomyces osmophilus.</title>
        <authorList>
            <person name="Jia G.S."/>
            <person name="Zhang W.C."/>
            <person name="Liang Y."/>
            <person name="Liu X.H."/>
            <person name="Rhind N."/>
            <person name="Pidoux A."/>
            <person name="Brysch-Herzberg M."/>
            <person name="Du L.L."/>
        </authorList>
    </citation>
    <scope>NUCLEOTIDE SEQUENCE [LARGE SCALE GENOMIC DNA]</scope>
    <source>
        <strain evidence="4 5">CBS 15793</strain>
    </source>
</reference>
<comment type="similarity">
    <text evidence="1">Belongs to the short-chain dehydrogenases/reductases (SDR) family.</text>
</comment>
<dbReference type="GeneID" id="80877562"/>
<dbReference type="RefSeq" id="XP_056039348.1">
    <property type="nucleotide sequence ID" value="XM_056182873.1"/>
</dbReference>
<keyword evidence="5" id="KW-1185">Reference proteome</keyword>